<dbReference type="OrthoDB" id="6179997at2759"/>
<organism evidence="5 6">
    <name type="scientific">Mytilus coruscus</name>
    <name type="common">Sea mussel</name>
    <dbReference type="NCBI Taxonomy" id="42192"/>
    <lineage>
        <taxon>Eukaryota</taxon>
        <taxon>Metazoa</taxon>
        <taxon>Spiralia</taxon>
        <taxon>Lophotrochozoa</taxon>
        <taxon>Mollusca</taxon>
        <taxon>Bivalvia</taxon>
        <taxon>Autobranchia</taxon>
        <taxon>Pteriomorphia</taxon>
        <taxon>Mytilida</taxon>
        <taxon>Mytiloidea</taxon>
        <taxon>Mytilidae</taxon>
        <taxon>Mytilinae</taxon>
        <taxon>Mytilus</taxon>
    </lineage>
</organism>
<evidence type="ECO:0000313" key="5">
    <source>
        <dbReference type="EMBL" id="CAC5421096.1"/>
    </source>
</evidence>
<dbReference type="PANTHER" id="PTHR47653">
    <property type="entry name" value="PROTEIN BARK BEETLE"/>
    <property type="match status" value="1"/>
</dbReference>
<sequence length="992" mass="110427">MFLDPSMTFAQHFSTVDDFQITFDTDFNAYVIGGVIKSSSSLPTFESDIVIVNRTVIIDYSVDVHLFGITFNFTANRGIIVIEFKLTNIDMKDGDIGLYVHNGASKIDVINVTAGQMEGFITAIDFHGNLELNLNDSIISTKNIAVNVEINKTETLYINIDNSELYSSTGKLILSDAASTENLTDIHLNVNNSVFATAGENLFEINTCSSKIHSKMISSSFSMDNDGKTIFSCLASSVDLAGFLNKFDKSDKVFFVSFCDQQKNKQDFVIGLNLTNNRFENIDSTAIETHGQLKDIVIQKNYFVGNGECIKLSIADFDFSSLTIYQNVFSNNTADGIVKLLQPRSGNSTINLVKNIFENNQDIVISFTSPYINIYQNFFENKDSAYNLKVESDTNSYTGRVVNASQNYWGTNDVNVIEKRIYDNNYDNTLFEITFRPYLGSQNYSDIQNEEAAFISSNGDIGGIVSANFTLTKGSSPYVVVSNIVVKENAVLTLEAGVVLLFKEDLSITVYGAFIVLGTPDELVQLKPEVIDKPWRGVDIKSYRGNNNSTLQYLAVTNTMSGIQIWSMNTFIHNITSQSSATNGFTFYVNSNVTEVAISELNASNNGKTGIQIATEDIPSSEILFKILKCTVSENNEYGIDIKANASVIISECNVEGNAESGIYVYQESGGRTNVSTSKISRNVKYAIKGYFTEELVVDSCVISDHSFRRFGKYCAPKFEESFEINATFNYWGQQSAMDILDLVCGFEKDMDRSFLHYIPFYTDNNFNQVVSLAQDEFDVHGAFGGDVTKNFTIPKLRSPIIISRALFVRATSMFYFRPGSVLTLEAGAVIRFKENRGIYIQGVLKISTGSRRLTVMDSVNENVPWYGIVIKSTSDEYSTINYAQINNTMQGFIAFTNRFEMKHTHITNSRASCLSIKPENTGVTTHDFEGTSISNCKEIGISVFDNGEINVYNVNIHNASVCIKMDTYYGHLTVKSSNITNCSTAVYVRFE</sequence>
<dbReference type="InterPro" id="IPR053243">
    <property type="entry name" value="SJ_maturation_regulator"/>
</dbReference>
<keyword evidence="3" id="KW-0325">Glycoprotein</keyword>
<protein>
    <recommendedName>
        <fullName evidence="4">Right handed beta helix domain-containing protein</fullName>
    </recommendedName>
</protein>
<dbReference type="GO" id="GO:0045217">
    <property type="term" value="P:cell-cell junction maintenance"/>
    <property type="evidence" value="ECO:0007669"/>
    <property type="project" value="TreeGrafter"/>
</dbReference>
<gene>
    <name evidence="5" type="ORF">MCOR_53250</name>
</gene>
<keyword evidence="2" id="KW-0677">Repeat</keyword>
<dbReference type="InterPro" id="IPR012334">
    <property type="entry name" value="Pectin_lyas_fold"/>
</dbReference>
<feature type="domain" description="Right handed beta helix" evidence="4">
    <location>
        <begin position="625"/>
        <end position="706"/>
    </location>
</feature>
<dbReference type="Gene3D" id="2.160.20.10">
    <property type="entry name" value="Single-stranded right-handed beta-helix, Pectin lyase-like"/>
    <property type="match status" value="1"/>
</dbReference>
<dbReference type="InterPro" id="IPR006626">
    <property type="entry name" value="PbH1"/>
</dbReference>
<dbReference type="EMBL" id="CACVKT020009208">
    <property type="protein sequence ID" value="CAC5421096.1"/>
    <property type="molecule type" value="Genomic_DNA"/>
</dbReference>
<dbReference type="GO" id="GO:0016020">
    <property type="term" value="C:membrane"/>
    <property type="evidence" value="ECO:0007669"/>
    <property type="project" value="TreeGrafter"/>
</dbReference>
<evidence type="ECO:0000256" key="3">
    <source>
        <dbReference type="ARBA" id="ARBA00023180"/>
    </source>
</evidence>
<evidence type="ECO:0000259" key="4">
    <source>
        <dbReference type="Pfam" id="PF13229"/>
    </source>
</evidence>
<keyword evidence="6" id="KW-1185">Reference proteome</keyword>
<accession>A0A6J8EMJ4</accession>
<evidence type="ECO:0000256" key="2">
    <source>
        <dbReference type="ARBA" id="ARBA00022737"/>
    </source>
</evidence>
<dbReference type="Proteomes" id="UP000507470">
    <property type="component" value="Unassembled WGS sequence"/>
</dbReference>
<reference evidence="5 6" key="1">
    <citation type="submission" date="2020-06" db="EMBL/GenBank/DDBJ databases">
        <authorList>
            <person name="Li R."/>
            <person name="Bekaert M."/>
        </authorList>
    </citation>
    <scope>NUCLEOTIDE SEQUENCE [LARGE SCALE GENOMIC DNA]</scope>
    <source>
        <strain evidence="6">wild</strain>
    </source>
</reference>
<dbReference type="InterPro" id="IPR039448">
    <property type="entry name" value="Beta_helix"/>
</dbReference>
<dbReference type="InterPro" id="IPR011050">
    <property type="entry name" value="Pectin_lyase_fold/virulence"/>
</dbReference>
<evidence type="ECO:0000313" key="6">
    <source>
        <dbReference type="Proteomes" id="UP000507470"/>
    </source>
</evidence>
<dbReference type="SUPFAM" id="SSF51126">
    <property type="entry name" value="Pectin lyase-like"/>
    <property type="match status" value="3"/>
</dbReference>
<dbReference type="Pfam" id="PF13229">
    <property type="entry name" value="Beta_helix"/>
    <property type="match status" value="1"/>
</dbReference>
<name>A0A6J8EMJ4_MYTCO</name>
<proteinExistence type="predicted"/>
<keyword evidence="1" id="KW-0732">Signal</keyword>
<dbReference type="AlphaFoldDB" id="A0A6J8EMJ4"/>
<evidence type="ECO:0000256" key="1">
    <source>
        <dbReference type="ARBA" id="ARBA00022729"/>
    </source>
</evidence>
<dbReference type="PANTHER" id="PTHR47653:SF1">
    <property type="entry name" value="DELETED IN MALIGNANT BRAIN TUMORS 1 PROTEIN"/>
    <property type="match status" value="1"/>
</dbReference>
<dbReference type="SMART" id="SM00710">
    <property type="entry name" value="PbH1"/>
    <property type="match status" value="13"/>
</dbReference>